<comment type="caution">
    <text evidence="1">The sequence shown here is derived from an EMBL/GenBank/DDBJ whole genome shotgun (WGS) entry which is preliminary data.</text>
</comment>
<reference evidence="1 2" key="1">
    <citation type="journal article" date="2016" name="Nat. Commun.">
        <title>Thousands of microbial genomes shed light on interconnected biogeochemical processes in an aquifer system.</title>
        <authorList>
            <person name="Anantharaman K."/>
            <person name="Brown C.T."/>
            <person name="Hug L.A."/>
            <person name="Sharon I."/>
            <person name="Castelle C.J."/>
            <person name="Probst A.J."/>
            <person name="Thomas B.C."/>
            <person name="Singh A."/>
            <person name="Wilkins M.J."/>
            <person name="Karaoz U."/>
            <person name="Brodie E.L."/>
            <person name="Williams K.H."/>
            <person name="Hubbard S.S."/>
            <person name="Banfield J.F."/>
        </authorList>
    </citation>
    <scope>NUCLEOTIDE SEQUENCE [LARGE SCALE GENOMIC DNA]</scope>
</reference>
<dbReference type="AlphaFoldDB" id="A0A1F8AR29"/>
<accession>A0A1F8AR29</accession>
<organism evidence="1 2">
    <name type="scientific">Candidatus Woesebacteria bacterium RIFCSPHIGHO2_12_FULL_41_24</name>
    <dbReference type="NCBI Taxonomy" id="1802510"/>
    <lineage>
        <taxon>Bacteria</taxon>
        <taxon>Candidatus Woeseibacteriota</taxon>
    </lineage>
</organism>
<sequence length="157" mass="17297">MALAELKEVASLVGKYGELVLAKEGLACFQNALTASFVIFINSRTEVMPRIWDVCIGDDRHAYLEVNRVVYNQGITWCGSDYPNLDLDELHKLGDQGRAKDVTATVYSQAIRELTGEITAHDQNVGLGRVVTEILGDKTQAIKLLEVALLVTSDMLE</sequence>
<proteinExistence type="predicted"/>
<dbReference type="Proteomes" id="UP000178603">
    <property type="component" value="Unassembled WGS sequence"/>
</dbReference>
<gene>
    <name evidence="1" type="ORF">A3E44_00845</name>
</gene>
<evidence type="ECO:0000313" key="2">
    <source>
        <dbReference type="Proteomes" id="UP000178603"/>
    </source>
</evidence>
<evidence type="ECO:0000313" key="1">
    <source>
        <dbReference type="EMBL" id="OGM54213.1"/>
    </source>
</evidence>
<name>A0A1F8AR29_9BACT</name>
<dbReference type="EMBL" id="MGGW01000017">
    <property type="protein sequence ID" value="OGM54213.1"/>
    <property type="molecule type" value="Genomic_DNA"/>
</dbReference>
<protein>
    <submittedName>
        <fullName evidence="1">Uncharacterized protein</fullName>
    </submittedName>
</protein>